<sequence length="490" mass="53199">MCLHIRHHFKECGHSDIVGFWGCGTSEATSRREWPPVAQFPEIANHVKHTIELHDPGVWFCRACSKHEEKVGRPPIVALHGAVDTIEDHDEMVRDEITARMFGEAAPEPIYDVFVYNPVTLARQTRLAGITTAGVHYSVRDPRRVFESARSAFVRPPAGLEPPLWNVQAFPSWADEFRNAPLAPPSSLPACDLLAAPADHQAAEVGQAAQPSAASTARQAASDPSPHPEHWLVPLRDSNGRLLLSDTAPVPGLPHDRTHLYIHGDPSFDLPAGRQYLRLPDGYRDPQLQDQQDRQVRETRQAEQAERALVVYQAPRPRPHLPILGTSAGPVTGNYAQYVHQPEFTGYQHYVHPGDVRATHGIGYQIHPYHLRQQGDALQPTTAAHPHAPPAMVVVNVGAAPLALPAPPALLALPAPPVHGLGPQYGASQQMVDVQVFSGVANAASQGLDRGYGAQGAGAQSDQGDSTGGGRGHRRGRGGSYQRGGTTFYY</sequence>
<proteinExistence type="predicted"/>
<name>A0ACC2ZPM7_9PEZI</name>
<gene>
    <name evidence="1" type="ORF">H2199_000343</name>
</gene>
<dbReference type="EMBL" id="JAPDRP010000001">
    <property type="protein sequence ID" value="KAJ9649566.1"/>
    <property type="molecule type" value="Genomic_DNA"/>
</dbReference>
<protein>
    <submittedName>
        <fullName evidence="1">Uncharacterized protein</fullName>
    </submittedName>
</protein>
<organism evidence="1 2">
    <name type="scientific">Coniosporium tulheliwenetii</name>
    <dbReference type="NCBI Taxonomy" id="3383036"/>
    <lineage>
        <taxon>Eukaryota</taxon>
        <taxon>Fungi</taxon>
        <taxon>Dikarya</taxon>
        <taxon>Ascomycota</taxon>
        <taxon>Pezizomycotina</taxon>
        <taxon>Dothideomycetes</taxon>
        <taxon>Dothideomycetes incertae sedis</taxon>
        <taxon>Coniosporium</taxon>
    </lineage>
</organism>
<evidence type="ECO:0000313" key="1">
    <source>
        <dbReference type="EMBL" id="KAJ9649566.1"/>
    </source>
</evidence>
<dbReference type="Proteomes" id="UP001172680">
    <property type="component" value="Unassembled WGS sequence"/>
</dbReference>
<keyword evidence="2" id="KW-1185">Reference proteome</keyword>
<reference evidence="1" key="1">
    <citation type="submission" date="2022-10" db="EMBL/GenBank/DDBJ databases">
        <title>Culturing micro-colonial fungi from biological soil crusts in the Mojave desert and describing Neophaeococcomyces mojavensis, and introducing the new genera and species Taxawa tesnikishii.</title>
        <authorList>
            <person name="Kurbessoian T."/>
            <person name="Stajich J.E."/>
        </authorList>
    </citation>
    <scope>NUCLEOTIDE SEQUENCE</scope>
    <source>
        <strain evidence="1">JES_115</strain>
    </source>
</reference>
<evidence type="ECO:0000313" key="2">
    <source>
        <dbReference type="Proteomes" id="UP001172680"/>
    </source>
</evidence>
<comment type="caution">
    <text evidence="1">The sequence shown here is derived from an EMBL/GenBank/DDBJ whole genome shotgun (WGS) entry which is preliminary data.</text>
</comment>
<accession>A0ACC2ZPM7</accession>